<name>A0ACA9LT55_9GLOM</name>
<evidence type="ECO:0000313" key="1">
    <source>
        <dbReference type="EMBL" id="CAG8540315.1"/>
    </source>
</evidence>
<reference evidence="1" key="1">
    <citation type="submission" date="2021-06" db="EMBL/GenBank/DDBJ databases">
        <authorList>
            <person name="Kallberg Y."/>
            <person name="Tangrot J."/>
            <person name="Rosling A."/>
        </authorList>
    </citation>
    <scope>NUCLEOTIDE SEQUENCE</scope>
    <source>
        <strain evidence="1">IL203A</strain>
    </source>
</reference>
<comment type="caution">
    <text evidence="1">The sequence shown here is derived from an EMBL/GenBank/DDBJ whole genome shotgun (WGS) entry which is preliminary data.</text>
</comment>
<proteinExistence type="predicted"/>
<feature type="non-terminal residue" evidence="1">
    <location>
        <position position="1"/>
    </location>
</feature>
<protein>
    <submittedName>
        <fullName evidence="1">12988_t:CDS:1</fullName>
    </submittedName>
</protein>
<accession>A0ACA9LT55</accession>
<sequence length="57" mass="6635">EHDSIPRDRGSGTSEDGHKISHKPGEYWDLCSWNIWERLVTRVKKKFVVTSIGNLRI</sequence>
<gene>
    <name evidence="1" type="ORF">DHETER_LOCUS4776</name>
</gene>
<keyword evidence="2" id="KW-1185">Reference proteome</keyword>
<evidence type="ECO:0000313" key="2">
    <source>
        <dbReference type="Proteomes" id="UP000789702"/>
    </source>
</evidence>
<dbReference type="Proteomes" id="UP000789702">
    <property type="component" value="Unassembled WGS sequence"/>
</dbReference>
<organism evidence="1 2">
    <name type="scientific">Dentiscutata heterogama</name>
    <dbReference type="NCBI Taxonomy" id="1316150"/>
    <lineage>
        <taxon>Eukaryota</taxon>
        <taxon>Fungi</taxon>
        <taxon>Fungi incertae sedis</taxon>
        <taxon>Mucoromycota</taxon>
        <taxon>Glomeromycotina</taxon>
        <taxon>Glomeromycetes</taxon>
        <taxon>Diversisporales</taxon>
        <taxon>Gigasporaceae</taxon>
        <taxon>Dentiscutata</taxon>
    </lineage>
</organism>
<dbReference type="EMBL" id="CAJVPU010004945">
    <property type="protein sequence ID" value="CAG8540315.1"/>
    <property type="molecule type" value="Genomic_DNA"/>
</dbReference>